<dbReference type="EMBL" id="WNKY01000010">
    <property type="protein sequence ID" value="MTV38263.1"/>
    <property type="molecule type" value="Genomic_DNA"/>
</dbReference>
<reference evidence="2 3" key="1">
    <citation type="submission" date="2019-11" db="EMBL/GenBank/DDBJ databases">
        <title>Type strains purchased from KCTC, JCM and DSMZ.</title>
        <authorList>
            <person name="Lu H."/>
        </authorList>
    </citation>
    <scope>NUCLEOTIDE SEQUENCE [LARGE SCALE GENOMIC DNA]</scope>
    <source>
        <strain evidence="2 3">KCTC 22382</strain>
    </source>
</reference>
<comment type="caution">
    <text evidence="2">The sequence shown here is derived from an EMBL/GenBank/DDBJ whole genome shotgun (WGS) entry which is preliminary data.</text>
</comment>
<dbReference type="Proteomes" id="UP000475582">
    <property type="component" value="Unassembled WGS sequence"/>
</dbReference>
<keyword evidence="3" id="KW-1185">Reference proteome</keyword>
<dbReference type="SUPFAM" id="SSF63829">
    <property type="entry name" value="Calcium-dependent phosphotriesterase"/>
    <property type="match status" value="3"/>
</dbReference>
<feature type="domain" description="GGDEF" evidence="1">
    <location>
        <begin position="899"/>
        <end position="1031"/>
    </location>
</feature>
<name>A0A6L6PGZ3_9BURK</name>
<dbReference type="GO" id="GO:0003824">
    <property type="term" value="F:catalytic activity"/>
    <property type="evidence" value="ECO:0007669"/>
    <property type="project" value="UniProtKB-ARBA"/>
</dbReference>
<dbReference type="InterPro" id="IPR011110">
    <property type="entry name" value="Reg_prop"/>
</dbReference>
<dbReference type="SUPFAM" id="SSF55073">
    <property type="entry name" value="Nucleotide cyclase"/>
    <property type="match status" value="1"/>
</dbReference>
<evidence type="ECO:0000259" key="1">
    <source>
        <dbReference type="PROSITE" id="PS50887"/>
    </source>
</evidence>
<dbReference type="NCBIfam" id="TIGR00254">
    <property type="entry name" value="GGDEF"/>
    <property type="match status" value="1"/>
</dbReference>
<dbReference type="InterPro" id="IPR011123">
    <property type="entry name" value="Y_Y_Y"/>
</dbReference>
<dbReference type="PROSITE" id="PS50887">
    <property type="entry name" value="GGDEF"/>
    <property type="match status" value="1"/>
</dbReference>
<dbReference type="Pfam" id="PF00990">
    <property type="entry name" value="GGDEF"/>
    <property type="match status" value="1"/>
</dbReference>
<dbReference type="Pfam" id="PF07494">
    <property type="entry name" value="Reg_prop"/>
    <property type="match status" value="2"/>
</dbReference>
<dbReference type="Gene3D" id="3.30.70.270">
    <property type="match status" value="1"/>
</dbReference>
<dbReference type="Gene3D" id="2.60.40.10">
    <property type="entry name" value="Immunoglobulins"/>
    <property type="match status" value="1"/>
</dbReference>
<dbReference type="Gene3D" id="2.130.10.10">
    <property type="entry name" value="YVTN repeat-like/Quinoprotein amine dehydrogenase"/>
    <property type="match status" value="3"/>
</dbReference>
<accession>A0A6L6PGZ3</accession>
<dbReference type="PANTHER" id="PTHR46663">
    <property type="entry name" value="DIGUANYLATE CYCLASE DGCT-RELATED"/>
    <property type="match status" value="1"/>
</dbReference>
<dbReference type="AlphaFoldDB" id="A0A6L6PGZ3"/>
<organism evidence="2 3">
    <name type="scientific">Duganella radicis</name>
    <dbReference type="NCBI Taxonomy" id="551988"/>
    <lineage>
        <taxon>Bacteria</taxon>
        <taxon>Pseudomonadati</taxon>
        <taxon>Pseudomonadota</taxon>
        <taxon>Betaproteobacteria</taxon>
        <taxon>Burkholderiales</taxon>
        <taxon>Oxalobacteraceae</taxon>
        <taxon>Telluria group</taxon>
        <taxon>Duganella</taxon>
    </lineage>
</organism>
<dbReference type="FunFam" id="3.30.70.270:FF:000001">
    <property type="entry name" value="Diguanylate cyclase domain protein"/>
    <property type="match status" value="1"/>
</dbReference>
<dbReference type="Pfam" id="PF07495">
    <property type="entry name" value="Y_Y_Y"/>
    <property type="match status" value="1"/>
</dbReference>
<dbReference type="InterPro" id="IPR000160">
    <property type="entry name" value="GGDEF_dom"/>
</dbReference>
<dbReference type="OrthoDB" id="5477914at2"/>
<dbReference type="InterPro" id="IPR015943">
    <property type="entry name" value="WD40/YVTN_repeat-like_dom_sf"/>
</dbReference>
<dbReference type="InterPro" id="IPR052163">
    <property type="entry name" value="DGC-Regulatory_Protein"/>
</dbReference>
<evidence type="ECO:0000313" key="3">
    <source>
        <dbReference type="Proteomes" id="UP000475582"/>
    </source>
</evidence>
<proteinExistence type="predicted"/>
<protein>
    <submittedName>
        <fullName evidence="2">Diguanylate cyclase</fullName>
    </submittedName>
</protein>
<dbReference type="InterPro" id="IPR029787">
    <property type="entry name" value="Nucleotide_cyclase"/>
</dbReference>
<evidence type="ECO:0000313" key="2">
    <source>
        <dbReference type="EMBL" id="MTV38263.1"/>
    </source>
</evidence>
<dbReference type="InterPro" id="IPR013783">
    <property type="entry name" value="Ig-like_fold"/>
</dbReference>
<sequence>MLVRLVRYSVLMPHSNFPPRPAALARPSRVAAVLCLLLCLLMLTRPLHAANGERWAGQANTSFKHNMHIDVSSGVCLIQDRQGFLWIGTQAGLVRWDGNRHVKYVADAARDEALPDSYIMSLHIDPQGRLWIGMSSGGLARYDAARDSFVRYRAGADGLRDPRVSAIADDGQGGLWLATGRGLDHLGADGRFSRQRQEDLADLPEGGIDALLREADGTLWIGTRRGLFRLKPNQPAQQIALGGKTGLSITTLFQDSAGRLWIGTRTSGAFGIAAGADTRNAAAVHESGRQPTLPSERVSAIAEVAPGEIWLGTNGANGGIVALDVQAGATHRIRHRADAPDSLPDNDIMAMFRERSGIIFISYMAGISQHDPQPRAITTIRHAESGRGNILSVPSVLVAPDGQLWLSSTSGGIEIIDPYRGLTGRLTTASGLPPGRVLAMMPGPDGEVYIGTQHGLYRADADGRHLHRVAVPTRGDEEEVWALAQAGRTLWVGGLDGLWVLELPPAGTPRLLRHEDQQLGDSRVTALLPVGDEVWVGTRSGLARLGPDKVERIPTDLAAPDRLPPGYVSSLAMDRRGRLWMSNFGTGVVMLERTDADGRRRFRRLGMQQGLPDSGANKLLLDREGMLWASTDAGLARIDPEALTIRALGASDGVQVPTYWTNSGAITAEGELVFGGLSGVSVVRPQALSVSHYAPPVVVTRLLLNDKEIPAAAYNSGLGSKAPPVTVTTAARERGFSLEFAALDYATPERHRYAYQLKGFDPNWVETDASARRASYNNLPPGDYVLQLRGTNRHGDWSAPIEVPVHVLPAWHQQALARLAMGVAALLLGAGLLHARTAYLRRRQRELEGMVQTRTAELRVIQSQLETLAYGDPLTGLANRRLFNDELRHLVAQTERGGAAFTLLLIDLDRFKQINDTLGHDAGDALLVAAAERLRAAVRESDRVFRLGGDEFAVLLHQPLESGTPAAVCTRILANLAAPLGHREAVIEISASVGAALHRQGDSHEQLYKRADIALYHAKAAGRNTWRQADDET</sequence>
<dbReference type="CDD" id="cd01949">
    <property type="entry name" value="GGDEF"/>
    <property type="match status" value="1"/>
</dbReference>
<dbReference type="InterPro" id="IPR043128">
    <property type="entry name" value="Rev_trsase/Diguanyl_cyclase"/>
</dbReference>
<gene>
    <name evidence="2" type="ORF">GM676_11810</name>
</gene>
<dbReference type="SMART" id="SM00267">
    <property type="entry name" value="GGDEF"/>
    <property type="match status" value="1"/>
</dbReference>
<dbReference type="PANTHER" id="PTHR46663:SF4">
    <property type="entry name" value="DIGUANYLATE CYCLASE DGCT-RELATED"/>
    <property type="match status" value="1"/>
</dbReference>